<accession>A0ABR3ZIN7</accession>
<evidence type="ECO:0008006" key="4">
    <source>
        <dbReference type="Google" id="ProtNLM"/>
    </source>
</evidence>
<evidence type="ECO:0000256" key="1">
    <source>
        <dbReference type="SAM" id="MobiDB-lite"/>
    </source>
</evidence>
<sequence length="167" mass="18969">MRAAALAAARRSLVPLQQQRTFIPESINGRRVIDEKYPDTPHLTEAEDPLQNGGFVMPAPVKRQFRDPHGDWWDKQERRNYGEPVHEDYDQLGMFTPYEYTWTTTGKGLAQIGMFIAAFLTVVYTVKQTYPDRVTVPRTFEGGLERELGGPGAVRARSPEDEEAEEA</sequence>
<dbReference type="Pfam" id="PF05821">
    <property type="entry name" value="NDUF_B8"/>
    <property type="match status" value="1"/>
</dbReference>
<name>A0ABR3ZIN7_9PEZI</name>
<dbReference type="PANTHER" id="PTHR12840:SF1">
    <property type="entry name" value="NADH DEHYDROGENASE [UBIQUINONE] 1 BETA SUBCOMPLEX SUBUNIT 8, MITOCHONDRIAL"/>
    <property type="match status" value="1"/>
</dbReference>
<feature type="region of interest" description="Disordered" evidence="1">
    <location>
        <begin position="141"/>
        <end position="167"/>
    </location>
</feature>
<proteinExistence type="predicted"/>
<dbReference type="Proteomes" id="UP001583186">
    <property type="component" value="Unassembled WGS sequence"/>
</dbReference>
<dbReference type="InterPro" id="IPR008699">
    <property type="entry name" value="NDUFB8"/>
</dbReference>
<evidence type="ECO:0000313" key="3">
    <source>
        <dbReference type="Proteomes" id="UP001583186"/>
    </source>
</evidence>
<comment type="caution">
    <text evidence="2">The sequence shown here is derived from an EMBL/GenBank/DDBJ whole genome shotgun (WGS) entry which is preliminary data.</text>
</comment>
<gene>
    <name evidence="2" type="ORF">Sste5346_002281</name>
</gene>
<keyword evidence="3" id="KW-1185">Reference proteome</keyword>
<reference evidence="2 3" key="1">
    <citation type="journal article" date="2024" name="IMA Fungus">
        <title>IMA Genome - F19 : A genome assembly and annotation guide to empower mycologists, including annotated draft genome sequences of Ceratocystis pirilliformis, Diaporthe australafricana, Fusarium ophioides, Paecilomyces lecythidis, and Sporothrix stenoceras.</title>
        <authorList>
            <person name="Aylward J."/>
            <person name="Wilson A.M."/>
            <person name="Visagie C.M."/>
            <person name="Spraker J."/>
            <person name="Barnes I."/>
            <person name="Buitendag C."/>
            <person name="Ceriani C."/>
            <person name="Del Mar Angel L."/>
            <person name="du Plessis D."/>
            <person name="Fuchs T."/>
            <person name="Gasser K."/>
            <person name="Kramer D."/>
            <person name="Li W."/>
            <person name="Munsamy K."/>
            <person name="Piso A."/>
            <person name="Price J.L."/>
            <person name="Sonnekus B."/>
            <person name="Thomas C."/>
            <person name="van der Nest A."/>
            <person name="van Dijk A."/>
            <person name="van Heerden A."/>
            <person name="van Vuuren N."/>
            <person name="Yilmaz N."/>
            <person name="Duong T.A."/>
            <person name="van der Merwe N.A."/>
            <person name="Wingfield M.J."/>
            <person name="Wingfield B.D."/>
        </authorList>
    </citation>
    <scope>NUCLEOTIDE SEQUENCE [LARGE SCALE GENOMIC DNA]</scope>
    <source>
        <strain evidence="2 3">CMW 5346</strain>
    </source>
</reference>
<organism evidence="2 3">
    <name type="scientific">Sporothrix stenoceras</name>
    <dbReference type="NCBI Taxonomy" id="5173"/>
    <lineage>
        <taxon>Eukaryota</taxon>
        <taxon>Fungi</taxon>
        <taxon>Dikarya</taxon>
        <taxon>Ascomycota</taxon>
        <taxon>Pezizomycotina</taxon>
        <taxon>Sordariomycetes</taxon>
        <taxon>Sordariomycetidae</taxon>
        <taxon>Ophiostomatales</taxon>
        <taxon>Ophiostomataceae</taxon>
        <taxon>Sporothrix</taxon>
    </lineage>
</organism>
<dbReference type="PANTHER" id="PTHR12840">
    <property type="entry name" value="NADH-UBIQUINONE OXIDOREDUCTASE ASHI SUBUNIT"/>
    <property type="match status" value="1"/>
</dbReference>
<evidence type="ECO:0000313" key="2">
    <source>
        <dbReference type="EMBL" id="KAL1900558.1"/>
    </source>
</evidence>
<protein>
    <recommendedName>
        <fullName evidence="4">NADH dehydrogenase (Ubiquinone) 1 beta subcomplex 8</fullName>
    </recommendedName>
</protein>
<dbReference type="EMBL" id="JAWCUI010000009">
    <property type="protein sequence ID" value="KAL1900558.1"/>
    <property type="molecule type" value="Genomic_DNA"/>
</dbReference>